<dbReference type="Proteomes" id="UP001140087">
    <property type="component" value="Unassembled WGS sequence"/>
</dbReference>
<evidence type="ECO:0000313" key="1">
    <source>
        <dbReference type="EMBL" id="KAJ2806547.1"/>
    </source>
</evidence>
<feature type="non-terminal residue" evidence="1">
    <location>
        <position position="250"/>
    </location>
</feature>
<protein>
    <submittedName>
        <fullName evidence="1">Uncharacterized protein</fullName>
    </submittedName>
</protein>
<sequence length="250" mass="26083">MVEPAAGEHGSGGLDDIASAISRAVEALAEEQRAGLGFADDGSADPGSGECGAYPGDSDSDITREVMGEDLTESRTVSGVDFDAWMRAHAVLEEDGPQAVGEHGDCNDSEYDDMEALDPHEIQRAWVAAQRAWNGSGTGTETVDISSDDDESDDQSEDAAEASRDGCDSDSTCAPQPKRQSPACAPGAAAEGSYQRPPVPPPAMPVSLADLHGPVCERLDRMIAMASEVLAEQEEAVEEGDEPESAIADM</sequence>
<proteinExistence type="predicted"/>
<comment type="caution">
    <text evidence="1">The sequence shown here is derived from an EMBL/GenBank/DDBJ whole genome shotgun (WGS) entry which is preliminary data.</text>
</comment>
<keyword evidence="2" id="KW-1185">Reference proteome</keyword>
<reference evidence="1" key="1">
    <citation type="submission" date="2022-07" db="EMBL/GenBank/DDBJ databases">
        <title>Phylogenomic reconstructions and comparative analyses of Kickxellomycotina fungi.</title>
        <authorList>
            <person name="Reynolds N.K."/>
            <person name="Stajich J.E."/>
            <person name="Barry K."/>
            <person name="Grigoriev I.V."/>
            <person name="Crous P."/>
            <person name="Smith M.E."/>
        </authorList>
    </citation>
    <scope>NUCLEOTIDE SEQUENCE</scope>
    <source>
        <strain evidence="1">BCRC 34780</strain>
    </source>
</reference>
<organism evidence="1 2">
    <name type="scientific">Coemansia helicoidea</name>
    <dbReference type="NCBI Taxonomy" id="1286919"/>
    <lineage>
        <taxon>Eukaryota</taxon>
        <taxon>Fungi</taxon>
        <taxon>Fungi incertae sedis</taxon>
        <taxon>Zoopagomycota</taxon>
        <taxon>Kickxellomycotina</taxon>
        <taxon>Kickxellomycetes</taxon>
        <taxon>Kickxellales</taxon>
        <taxon>Kickxellaceae</taxon>
        <taxon>Coemansia</taxon>
    </lineage>
</organism>
<dbReference type="EMBL" id="JANBUN010000132">
    <property type="protein sequence ID" value="KAJ2806547.1"/>
    <property type="molecule type" value="Genomic_DNA"/>
</dbReference>
<accession>A0ACC1LDK5</accession>
<name>A0ACC1LDK5_9FUNG</name>
<evidence type="ECO:0000313" key="2">
    <source>
        <dbReference type="Proteomes" id="UP001140087"/>
    </source>
</evidence>
<gene>
    <name evidence="1" type="ORF">H4R21_000824</name>
</gene>